<dbReference type="RefSeq" id="XP_002741379.1">
    <property type="nucleotide sequence ID" value="XM_002741333.2"/>
</dbReference>
<feature type="region of interest" description="Disordered" evidence="4">
    <location>
        <begin position="1"/>
        <end position="133"/>
    </location>
</feature>
<keyword evidence="5" id="KW-1185">Reference proteome</keyword>
<feature type="compositionally biased region" description="Basic and acidic residues" evidence="4">
    <location>
        <begin position="46"/>
        <end position="81"/>
    </location>
</feature>
<name>A0ABM0H0B7_SACKO</name>
<dbReference type="Proteomes" id="UP000694865">
    <property type="component" value="Unplaced"/>
</dbReference>
<evidence type="ECO:0000313" key="5">
    <source>
        <dbReference type="Proteomes" id="UP000694865"/>
    </source>
</evidence>
<evidence type="ECO:0000256" key="4">
    <source>
        <dbReference type="SAM" id="MobiDB-lite"/>
    </source>
</evidence>
<feature type="compositionally biased region" description="Basic and acidic residues" evidence="4">
    <location>
        <begin position="210"/>
        <end position="229"/>
    </location>
</feature>
<evidence type="ECO:0000313" key="6">
    <source>
        <dbReference type="RefSeq" id="XP_002741379.1"/>
    </source>
</evidence>
<keyword evidence="3" id="KW-0175">Coiled coil</keyword>
<accession>A0ABM0H0B7</accession>
<evidence type="ECO:0000256" key="3">
    <source>
        <dbReference type="SAM" id="Coils"/>
    </source>
</evidence>
<dbReference type="PANTHER" id="PTHR12842:SF6">
    <property type="entry name" value="FI01459P"/>
    <property type="match status" value="1"/>
</dbReference>
<protein>
    <submittedName>
        <fullName evidence="6">Protein FAM114A2-like</fullName>
    </submittedName>
</protein>
<feature type="compositionally biased region" description="Acidic residues" evidence="4">
    <location>
        <begin position="1"/>
        <end position="14"/>
    </location>
</feature>
<dbReference type="PANTHER" id="PTHR12842">
    <property type="entry name" value="FI01459P"/>
    <property type="match status" value="1"/>
</dbReference>
<comment type="similarity">
    <text evidence="1">Belongs to the FAM114 family.</text>
</comment>
<dbReference type="GeneID" id="100370330"/>
<sequence length="572" mass="63063">MSSSDEEGAYESADEGATLVATETEVQIKKKTDSAAESGKTVGSKNTDKGPSHDVKQNNRTDSESEKKTVEEAENEMKTVDEMDNVNKSSDATGKNDELEKDEKKDTLDMKEPADNVITNEERAPPLSTEQKIHNTLDTLADNESVSDTCTSAASSSWGGWGSSWLSTATASVSSFTQKAGESLTTMMENVEAQMGVPAPEDIIEENKDHVQESKMSDEQKDVRSKEADPSSGSSSGDGDGGFFAAFGVTAITSVVERTVTGGIEALEKIGKKTMDVLQESDPGLRKKRKYFKEVTMGDKVNLSMLLREAKEEAERQNKEQHEEEEQKKAHFGLLFDEYQGLAHLEALEMLSNQSENKVQTVLGSLSGDDLESLKTELIEIKDAFHLDDIDENQEQLSDEEFVHAITEHLFSLSIGATPDKLKQIQTKAHDWLTLCTKDLEEKQKREPKDIHMVAIQTLAELTAKSIEQFHKASELMLLQQVKGQEKKPIERAMSLSKLTSALCSEVAVLSTKFGECLNISAEWCENPSTVNPFITNVYLEASNSASYIQDAFQLVLPILQIVAMETQNAKH</sequence>
<evidence type="ECO:0000256" key="1">
    <source>
        <dbReference type="ARBA" id="ARBA00006903"/>
    </source>
</evidence>
<feature type="compositionally biased region" description="Basic and acidic residues" evidence="4">
    <location>
        <begin position="94"/>
        <end position="124"/>
    </location>
</feature>
<feature type="coiled-coil region" evidence="3">
    <location>
        <begin position="300"/>
        <end position="331"/>
    </location>
</feature>
<dbReference type="InterPro" id="IPR007998">
    <property type="entry name" value="DUF719"/>
</dbReference>
<reference evidence="6" key="1">
    <citation type="submission" date="2025-08" db="UniProtKB">
        <authorList>
            <consortium name="RefSeq"/>
        </authorList>
    </citation>
    <scope>IDENTIFICATION</scope>
    <source>
        <tissue evidence="6">Testes</tissue>
    </source>
</reference>
<organism evidence="5 6">
    <name type="scientific">Saccoglossus kowalevskii</name>
    <name type="common">Acorn worm</name>
    <dbReference type="NCBI Taxonomy" id="10224"/>
    <lineage>
        <taxon>Eukaryota</taxon>
        <taxon>Metazoa</taxon>
        <taxon>Hemichordata</taxon>
        <taxon>Enteropneusta</taxon>
        <taxon>Harrimaniidae</taxon>
        <taxon>Saccoglossus</taxon>
    </lineage>
</organism>
<proteinExistence type="inferred from homology"/>
<gene>
    <name evidence="6" type="primary">LOC100370330</name>
</gene>
<feature type="region of interest" description="Disordered" evidence="4">
    <location>
        <begin position="210"/>
        <end position="240"/>
    </location>
</feature>
<dbReference type="Pfam" id="PF05334">
    <property type="entry name" value="DUF719"/>
    <property type="match status" value="1"/>
</dbReference>
<evidence type="ECO:0000256" key="2">
    <source>
        <dbReference type="ARBA" id="ARBA00022553"/>
    </source>
</evidence>
<keyword evidence="2" id="KW-0597">Phosphoprotein</keyword>